<evidence type="ECO:0000259" key="4">
    <source>
        <dbReference type="Pfam" id="PF00814"/>
    </source>
</evidence>
<name>A0ABW8U3L8_9GAMM</name>
<dbReference type="InterPro" id="IPR000905">
    <property type="entry name" value="Gcp-like_dom"/>
</dbReference>
<dbReference type="Pfam" id="PF00814">
    <property type="entry name" value="TsaD"/>
    <property type="match status" value="1"/>
</dbReference>
<comment type="caution">
    <text evidence="5">The sequence shown here is derived from an EMBL/GenBank/DDBJ whole genome shotgun (WGS) entry which is preliminary data.</text>
</comment>
<reference evidence="5 6" key="1">
    <citation type="submission" date="2024-11" db="EMBL/GenBank/DDBJ databases">
        <title>First Report of Moraxella oculi in Brazil in an Infectious Bovine Keratoconjunctivitis Outbreak.</title>
        <authorList>
            <person name="Carvalho C.V."/>
            <person name="Domingues R."/>
            <person name="Coutinho C."/>
            <person name="Honorio N.T.B.S."/>
            <person name="Faza D.R.L.R."/>
            <person name="Carvalho W.A."/>
            <person name="Machado A.B.F."/>
            <person name="Martins M.F."/>
            <person name="Gaspar E.B."/>
        </authorList>
    </citation>
    <scope>NUCLEOTIDE SEQUENCE [LARGE SCALE GENOMIC DNA]</scope>
    <source>
        <strain evidence="5 6">2117LE</strain>
    </source>
</reference>
<dbReference type="PANTHER" id="PTHR11735:SF11">
    <property type="entry name" value="TRNA THREONYLCARBAMOYLADENOSINE BIOSYNTHESIS PROTEIN TSAB"/>
    <property type="match status" value="1"/>
</dbReference>
<organism evidence="5 6">
    <name type="scientific">Moraxella oculi</name>
    <dbReference type="NCBI Taxonomy" id="2940516"/>
    <lineage>
        <taxon>Bacteria</taxon>
        <taxon>Pseudomonadati</taxon>
        <taxon>Pseudomonadota</taxon>
        <taxon>Gammaproteobacteria</taxon>
        <taxon>Moraxellales</taxon>
        <taxon>Moraxellaceae</taxon>
        <taxon>Moraxella</taxon>
    </lineage>
</organism>
<feature type="domain" description="Gcp-like" evidence="4">
    <location>
        <begin position="34"/>
        <end position="141"/>
    </location>
</feature>
<evidence type="ECO:0000256" key="1">
    <source>
        <dbReference type="ARBA" id="ARBA00010493"/>
    </source>
</evidence>
<dbReference type="InterPro" id="IPR043129">
    <property type="entry name" value="ATPase_NBD"/>
</dbReference>
<dbReference type="GO" id="GO:0061711">
    <property type="term" value="F:tRNA N(6)-L-threonylcarbamoyladenine synthase activity"/>
    <property type="evidence" value="ECO:0007669"/>
    <property type="project" value="UniProtKB-EC"/>
</dbReference>
<dbReference type="InterPro" id="IPR022496">
    <property type="entry name" value="T6A_TsaB"/>
</dbReference>
<evidence type="ECO:0000256" key="2">
    <source>
        <dbReference type="ARBA" id="ARBA00019012"/>
    </source>
</evidence>
<dbReference type="RefSeq" id="WP_407068431.1">
    <property type="nucleotide sequence ID" value="NZ_JBJJXE010000001.1"/>
</dbReference>
<dbReference type="CDD" id="cd24032">
    <property type="entry name" value="ASKHA_NBD_TsaB"/>
    <property type="match status" value="1"/>
</dbReference>
<sequence>MKILALDTVFEQCSVAILQDDQLIAEQTTGGNRGQTEIILPMIDALLKDSALHLDDMDCLAFNRGPGAFSGIRINTAVVQALSFACGLPCVGVSGLRALAQKAFVDAGLNRVYSVLDARMNELYFGEFMLGDDGIMNVVGDEGLLPYHSVMEDGLPIIGKDEHIALIQAQDNVICPVNYPTAFDIGRIAHADFLKQGGVAAQQALPVYLRHNAWKTLVEQGKA</sequence>
<accession>A0ABW8U3L8</accession>
<proteinExistence type="inferred from homology"/>
<evidence type="ECO:0000313" key="5">
    <source>
        <dbReference type="EMBL" id="MFL1731566.1"/>
    </source>
</evidence>
<dbReference type="Gene3D" id="3.30.420.40">
    <property type="match status" value="2"/>
</dbReference>
<protein>
    <recommendedName>
        <fullName evidence="2">tRNA threonylcarbamoyladenosine biosynthesis protein TsaB</fullName>
    </recommendedName>
    <alternativeName>
        <fullName evidence="3">t(6)A37 threonylcarbamoyladenosine biosynthesis protein TsaB</fullName>
    </alternativeName>
</protein>
<evidence type="ECO:0000313" key="6">
    <source>
        <dbReference type="Proteomes" id="UP001624684"/>
    </source>
</evidence>
<evidence type="ECO:0000256" key="3">
    <source>
        <dbReference type="ARBA" id="ARBA00032446"/>
    </source>
</evidence>
<keyword evidence="5" id="KW-0012">Acyltransferase</keyword>
<keyword evidence="5" id="KW-0808">Transferase</keyword>
<dbReference type="NCBIfam" id="TIGR03725">
    <property type="entry name" value="T6A_YeaZ"/>
    <property type="match status" value="1"/>
</dbReference>
<dbReference type="PANTHER" id="PTHR11735">
    <property type="entry name" value="TRNA N6-ADENOSINE THREONYLCARBAMOYLTRANSFERASE"/>
    <property type="match status" value="1"/>
</dbReference>
<gene>
    <name evidence="5" type="primary">tsaB</name>
    <name evidence="5" type="ORF">ACJHVH_00920</name>
</gene>
<dbReference type="Proteomes" id="UP001624684">
    <property type="component" value="Unassembled WGS sequence"/>
</dbReference>
<keyword evidence="6" id="KW-1185">Reference proteome</keyword>
<dbReference type="EMBL" id="JBJJXE010000001">
    <property type="protein sequence ID" value="MFL1731566.1"/>
    <property type="molecule type" value="Genomic_DNA"/>
</dbReference>
<comment type="similarity">
    <text evidence="1">Belongs to the KAE1 / TsaD family. TsaB subfamily.</text>
</comment>
<dbReference type="SUPFAM" id="SSF53067">
    <property type="entry name" value="Actin-like ATPase domain"/>
    <property type="match status" value="2"/>
</dbReference>